<sequence length="278" mass="34466">MFYLQSRYKVKKCHATLQYNSEFHYLYGKANDDPRRSDIVCKDWLYEIEEGLTPYDYLGYNTTKKVDVMPKRIIFHKGTWEFYQLIGFDPDLEEYIIRPYKMKRARYQNVTQEELDDDYTNDKNEIMQLMEEREKIISDRLSFAEYIYDKIPERTIWTYYHVVRQLDHIQNMDFYKDEKNKQTLAQVRHPLRKAIRRKQKYMHRFISNEDIERFRNLIIAEERKNCKDYINYKKSYEYLFYFGFTKIRDKCKDTLKIIARMKKELEEINDLKEDRRES</sequence>
<evidence type="ECO:0000313" key="2">
    <source>
        <dbReference type="Proteomes" id="UP000095598"/>
    </source>
</evidence>
<dbReference type="Proteomes" id="UP000095598">
    <property type="component" value="Unassembled WGS sequence"/>
</dbReference>
<dbReference type="EMBL" id="CYXT01000014">
    <property type="protein sequence ID" value="CUM99421.1"/>
    <property type="molecule type" value="Genomic_DNA"/>
</dbReference>
<name>A0A173T9T9_ANAHA</name>
<accession>A0A173T9T9</accession>
<organism evidence="1 2">
    <name type="scientific">Anaerostipes hadrus</name>
    <dbReference type="NCBI Taxonomy" id="649756"/>
    <lineage>
        <taxon>Bacteria</taxon>
        <taxon>Bacillati</taxon>
        <taxon>Bacillota</taxon>
        <taxon>Clostridia</taxon>
        <taxon>Lachnospirales</taxon>
        <taxon>Lachnospiraceae</taxon>
        <taxon>Anaerostipes</taxon>
    </lineage>
</organism>
<proteinExistence type="predicted"/>
<gene>
    <name evidence="1" type="ORF">ERS852425_01922</name>
</gene>
<evidence type="ECO:0000313" key="1">
    <source>
        <dbReference type="EMBL" id="CUM99421.1"/>
    </source>
</evidence>
<dbReference type="RefSeq" id="WP_055258821.1">
    <property type="nucleotide sequence ID" value="NZ_CYXT01000014.1"/>
</dbReference>
<reference evidence="1 2" key="1">
    <citation type="submission" date="2015-09" db="EMBL/GenBank/DDBJ databases">
        <authorList>
            <consortium name="Pathogen Informatics"/>
        </authorList>
    </citation>
    <scope>NUCLEOTIDE SEQUENCE [LARGE SCALE GENOMIC DNA]</scope>
    <source>
        <strain evidence="1 2">2789STDY5608868</strain>
    </source>
</reference>
<dbReference type="AlphaFoldDB" id="A0A173T9T9"/>
<protein>
    <submittedName>
        <fullName evidence="1">Uncharacterized protein</fullName>
    </submittedName>
</protein>